<reference evidence="3" key="2">
    <citation type="journal article" date="2013" name="Nat. Commun.">
        <title>Genome of the Chinese tree shrew.</title>
        <authorList>
            <person name="Fan Y."/>
            <person name="Huang Z.Y."/>
            <person name="Cao C.C."/>
            <person name="Chen C.S."/>
            <person name="Chen Y.X."/>
            <person name="Fan D.D."/>
            <person name="He J."/>
            <person name="Hou H.L."/>
            <person name="Hu L."/>
            <person name="Hu X.T."/>
            <person name="Jiang X.T."/>
            <person name="Lai R."/>
            <person name="Lang Y.S."/>
            <person name="Liang B."/>
            <person name="Liao S.G."/>
            <person name="Mu D."/>
            <person name="Ma Y.Y."/>
            <person name="Niu Y.Y."/>
            <person name="Sun X.Q."/>
            <person name="Xia J.Q."/>
            <person name="Xiao J."/>
            <person name="Xiong Z.Q."/>
            <person name="Xu L."/>
            <person name="Yang L."/>
            <person name="Zhang Y."/>
            <person name="Zhao W."/>
            <person name="Zhao X.D."/>
            <person name="Zheng Y.T."/>
            <person name="Zhou J.M."/>
            <person name="Zhu Y.B."/>
            <person name="Zhang G.J."/>
            <person name="Wang J."/>
            <person name="Yao Y.G."/>
        </authorList>
    </citation>
    <scope>NUCLEOTIDE SEQUENCE [LARGE SCALE GENOMIC DNA]</scope>
</reference>
<organism evidence="2 3">
    <name type="scientific">Tupaia chinensis</name>
    <name type="common">Chinese tree shrew</name>
    <name type="synonym">Tupaia belangeri chinensis</name>
    <dbReference type="NCBI Taxonomy" id="246437"/>
    <lineage>
        <taxon>Eukaryota</taxon>
        <taxon>Metazoa</taxon>
        <taxon>Chordata</taxon>
        <taxon>Craniata</taxon>
        <taxon>Vertebrata</taxon>
        <taxon>Euteleostomi</taxon>
        <taxon>Mammalia</taxon>
        <taxon>Eutheria</taxon>
        <taxon>Euarchontoglires</taxon>
        <taxon>Scandentia</taxon>
        <taxon>Tupaiidae</taxon>
        <taxon>Tupaia</taxon>
    </lineage>
</organism>
<reference evidence="3" key="1">
    <citation type="submission" date="2012-07" db="EMBL/GenBank/DDBJ databases">
        <title>Genome of the Chinese tree shrew, a rising model animal genetically related to primates.</title>
        <authorList>
            <person name="Zhang G."/>
            <person name="Fan Y."/>
            <person name="Yao Y."/>
            <person name="Huang Z."/>
        </authorList>
    </citation>
    <scope>NUCLEOTIDE SEQUENCE [LARGE SCALE GENOMIC DNA]</scope>
</reference>
<feature type="compositionally biased region" description="Low complexity" evidence="1">
    <location>
        <begin position="117"/>
        <end position="126"/>
    </location>
</feature>
<feature type="region of interest" description="Disordered" evidence="1">
    <location>
        <begin position="117"/>
        <end position="150"/>
    </location>
</feature>
<dbReference type="InParanoid" id="L9JFM0"/>
<feature type="compositionally biased region" description="Polar residues" evidence="1">
    <location>
        <begin position="23"/>
        <end position="34"/>
    </location>
</feature>
<evidence type="ECO:0000256" key="1">
    <source>
        <dbReference type="SAM" id="MobiDB-lite"/>
    </source>
</evidence>
<sequence length="150" mass="15556">MFWPQCVPRARGVRAGLHGPISRLSSTPRQTGSEQKGCRRLTRNPGKPKALRLVDPAGLVGPAVQLVSGNGGSGHEWKSEGLEATAAPPPPADLQDTVPMLAKTACEGARARAGLRVLSSLPSVRSQRGPAPTPPHDPSMAPRLPSGALG</sequence>
<feature type="region of interest" description="Disordered" evidence="1">
    <location>
        <begin position="67"/>
        <end position="96"/>
    </location>
</feature>
<evidence type="ECO:0000313" key="3">
    <source>
        <dbReference type="Proteomes" id="UP000011518"/>
    </source>
</evidence>
<dbReference type="EMBL" id="KB321092">
    <property type="protein sequence ID" value="ELW47792.1"/>
    <property type="molecule type" value="Genomic_DNA"/>
</dbReference>
<gene>
    <name evidence="2" type="ORF">TREES_T100017315</name>
</gene>
<keyword evidence="3" id="KW-1185">Reference proteome</keyword>
<dbReference type="Proteomes" id="UP000011518">
    <property type="component" value="Unassembled WGS sequence"/>
</dbReference>
<feature type="region of interest" description="Disordered" evidence="1">
    <location>
        <begin position="17"/>
        <end position="50"/>
    </location>
</feature>
<evidence type="ECO:0000313" key="2">
    <source>
        <dbReference type="EMBL" id="ELW47792.1"/>
    </source>
</evidence>
<accession>L9JFM0</accession>
<name>L9JFM0_TUPCH</name>
<dbReference type="AlphaFoldDB" id="L9JFM0"/>
<proteinExistence type="predicted"/>
<protein>
    <submittedName>
        <fullName evidence="2">Uncharacterized protein</fullName>
    </submittedName>
</protein>